<dbReference type="Pfam" id="PF11915">
    <property type="entry name" value="DUF3433"/>
    <property type="match status" value="1"/>
</dbReference>
<name>F8P1K6_SERL9</name>
<feature type="transmembrane region" description="Helical" evidence="1">
    <location>
        <begin position="449"/>
        <end position="469"/>
    </location>
</feature>
<feature type="transmembrane region" description="Helical" evidence="1">
    <location>
        <begin position="42"/>
        <end position="63"/>
    </location>
</feature>
<dbReference type="RefSeq" id="XP_007320275.1">
    <property type="nucleotide sequence ID" value="XM_007320213.1"/>
</dbReference>
<dbReference type="EMBL" id="GL945436">
    <property type="protein sequence ID" value="EGO23035.1"/>
    <property type="molecule type" value="Genomic_DNA"/>
</dbReference>
<sequence length="608" mass="65314">MSTTKLRPRTAMLSDSPRFRESTHLIPTPGIQEDRPERYEPLILKGWVVSAIAVVMIGLGVALEAALSVSTKNDGYYVPPENVFKFACTQFLTSFIPTLFVAPLGYLWSVTDWMLRWYQPYVTLSKGEAPAEESILLDYIALKWGISLKSLIEALAYLHIGAHCDCCDIIATTRWIYLPSKTGRSNSNTIATTTTVVGLLPTVVQLNAFLASAGFADAAVYNHLPDPPFVYGEWASAEFLLPSQDLANGSVAVNTTAIQAEVNCANPASLSLSVLSGGNVSVSATSSDGCTKNLTLNSTDSEQQYGVVNVDNCPSSNTDPAFQPVMFWFFHTGVNPQAAGVFCRPSIGVFNVTTTTNLNDGSLTNVTIVSNYTSANNVTGSPLNGRAYNGVVFDPSSDTTIQARATAINSGVPGAIFRFATQLPNGPQPTFDAPNGFLDITYSVYTQHLALAAKSIYFIPTTGFAPAKLTSQVPRLLVEPLPAHALAVLLIVIGIIGLALHTIHRRLRRHLRLTSPPGSIAAIVSLTSRSGFGELLLPYDDEKSISQKLTGLTFRLDGRTGAIVSEDDGGGFKYHSDDVATTLFGKHDISYSNLTLDSPPFKMTAAEP</sequence>
<feature type="transmembrane region" description="Helical" evidence="1">
    <location>
        <begin position="83"/>
        <end position="108"/>
    </location>
</feature>
<accession>F8P1K6</accession>
<dbReference type="GeneID" id="18815254"/>
<keyword evidence="1" id="KW-0472">Membrane</keyword>
<feature type="transmembrane region" description="Helical" evidence="1">
    <location>
        <begin position="481"/>
        <end position="503"/>
    </location>
</feature>
<organism>
    <name type="scientific">Serpula lacrymans var. lacrymans (strain S7.9)</name>
    <name type="common">Dry rot fungus</name>
    <dbReference type="NCBI Taxonomy" id="578457"/>
    <lineage>
        <taxon>Eukaryota</taxon>
        <taxon>Fungi</taxon>
        <taxon>Dikarya</taxon>
        <taxon>Basidiomycota</taxon>
        <taxon>Agaricomycotina</taxon>
        <taxon>Agaricomycetes</taxon>
        <taxon>Agaricomycetidae</taxon>
        <taxon>Boletales</taxon>
        <taxon>Coniophorineae</taxon>
        <taxon>Serpulaceae</taxon>
        <taxon>Serpula</taxon>
    </lineage>
</organism>
<keyword evidence="1" id="KW-0812">Transmembrane</keyword>
<evidence type="ECO:0000256" key="1">
    <source>
        <dbReference type="SAM" id="Phobius"/>
    </source>
</evidence>
<evidence type="ECO:0000313" key="2">
    <source>
        <dbReference type="EMBL" id="EGO23035.1"/>
    </source>
</evidence>
<reference evidence="2" key="1">
    <citation type="submission" date="2011-04" db="EMBL/GenBank/DDBJ databases">
        <title>Evolution of plant cell wall degrading machinery underlies the functional diversity of forest fungi.</title>
        <authorList>
            <consortium name="US DOE Joint Genome Institute (JGI-PGF)"/>
            <person name="Eastwood D.C."/>
            <person name="Floudas D."/>
            <person name="Binder M."/>
            <person name="Majcherczyk A."/>
            <person name="Schneider P."/>
            <person name="Aerts A."/>
            <person name="Asiegbu F.O."/>
            <person name="Baker S.E."/>
            <person name="Barry K."/>
            <person name="Bendiksby M."/>
            <person name="Blumentritt M."/>
            <person name="Coutinho P.M."/>
            <person name="Cullen D."/>
            <person name="Cullen D."/>
            <person name="Gathman A."/>
            <person name="Goodell B."/>
            <person name="Henrissat B."/>
            <person name="Ihrmark K."/>
            <person name="Kauserud H."/>
            <person name="Kohler A."/>
            <person name="LaButti K."/>
            <person name="Lapidus A."/>
            <person name="Lavin J.L."/>
            <person name="Lee Y.-H."/>
            <person name="Lindquist E."/>
            <person name="Lilly W."/>
            <person name="Lucas S."/>
            <person name="Morin E."/>
            <person name="Murat C."/>
            <person name="Oguiza J.A."/>
            <person name="Park J."/>
            <person name="Pisabarro A.G."/>
            <person name="Riley R."/>
            <person name="Rosling A."/>
            <person name="Salamov A."/>
            <person name="Schmidt O."/>
            <person name="Schmutz J."/>
            <person name="Skrede I."/>
            <person name="Stenlid J."/>
            <person name="Wiebenga A."/>
            <person name="Xie X."/>
            <person name="Kues U."/>
            <person name="Hibbett D.S."/>
            <person name="Hoffmeister D."/>
            <person name="Hogberg N."/>
            <person name="Martin F."/>
            <person name="Grigoriev I.V."/>
            <person name="Watkinson S.C."/>
        </authorList>
    </citation>
    <scope>NUCLEOTIDE SEQUENCE</scope>
    <source>
        <strain evidence="2">S7.9</strain>
    </source>
</reference>
<gene>
    <name evidence="2" type="ORF">SERLADRAFT_439794</name>
</gene>
<dbReference type="InterPro" id="IPR021840">
    <property type="entry name" value="DUF3433"/>
</dbReference>
<dbReference type="OrthoDB" id="3248909at2759"/>
<dbReference type="Proteomes" id="UP000008064">
    <property type="component" value="Unassembled WGS sequence"/>
</dbReference>
<proteinExistence type="predicted"/>
<keyword evidence="1" id="KW-1133">Transmembrane helix</keyword>
<dbReference type="PANTHER" id="PTHR37544:SF3">
    <property type="entry name" value="SPRAY"/>
    <property type="match status" value="1"/>
</dbReference>
<dbReference type="AlphaFoldDB" id="F8P1K6"/>
<dbReference type="PANTHER" id="PTHR37544">
    <property type="entry name" value="SPRAY-RELATED"/>
    <property type="match status" value="1"/>
</dbReference>
<dbReference type="HOGENOM" id="CLU_021534_1_0_1"/>
<dbReference type="KEGG" id="sla:SERLADRAFT_439794"/>
<protein>
    <submittedName>
        <fullName evidence="2">Uncharacterized protein</fullName>
    </submittedName>
</protein>